<comment type="caution">
    <text evidence="9">The sequence shown here is derived from an EMBL/GenBank/DDBJ whole genome shotgun (WGS) entry which is preliminary data.</text>
</comment>
<evidence type="ECO:0000256" key="3">
    <source>
        <dbReference type="ARBA" id="ARBA00023125"/>
    </source>
</evidence>
<keyword evidence="11" id="KW-1185">Reference proteome</keyword>
<evidence type="ECO:0000256" key="2">
    <source>
        <dbReference type="ARBA" id="ARBA00023012"/>
    </source>
</evidence>
<dbReference type="Pfam" id="PF00072">
    <property type="entry name" value="Response_reg"/>
    <property type="match status" value="1"/>
</dbReference>
<feature type="DNA-binding region" description="OmpR/PhoB-type" evidence="5">
    <location>
        <begin position="158"/>
        <end position="256"/>
    </location>
</feature>
<name>A0A5J5E1R6_9BIFI</name>
<dbReference type="Proteomes" id="UP000374630">
    <property type="component" value="Unassembled WGS sequence"/>
</dbReference>
<evidence type="ECO:0000256" key="5">
    <source>
        <dbReference type="PROSITE-ProRule" id="PRU01091"/>
    </source>
</evidence>
<protein>
    <submittedName>
        <fullName evidence="9">Response regulator transcription factor</fullName>
    </submittedName>
</protein>
<dbReference type="Proteomes" id="UP000345527">
    <property type="component" value="Unassembled WGS sequence"/>
</dbReference>
<proteinExistence type="predicted"/>
<dbReference type="PANTHER" id="PTHR48111:SF2">
    <property type="entry name" value="RESPONSE REGULATOR SAER"/>
    <property type="match status" value="1"/>
</dbReference>
<dbReference type="PANTHER" id="PTHR48111">
    <property type="entry name" value="REGULATOR OF RPOS"/>
    <property type="match status" value="1"/>
</dbReference>
<dbReference type="Pfam" id="PF00486">
    <property type="entry name" value="Trans_reg_C"/>
    <property type="match status" value="1"/>
</dbReference>
<feature type="modified residue" description="4-aspartylphosphate" evidence="4">
    <location>
        <position position="63"/>
    </location>
</feature>
<evidence type="ECO:0000313" key="9">
    <source>
        <dbReference type="EMBL" id="KAA8822882.1"/>
    </source>
</evidence>
<dbReference type="OrthoDB" id="3197131at2"/>
<feature type="domain" description="OmpR/PhoB-type" evidence="7">
    <location>
        <begin position="158"/>
        <end position="256"/>
    </location>
</feature>
<evidence type="ECO:0000259" key="6">
    <source>
        <dbReference type="PROSITE" id="PS50110"/>
    </source>
</evidence>
<dbReference type="InterPro" id="IPR001789">
    <property type="entry name" value="Sig_transdc_resp-reg_receiver"/>
</dbReference>
<dbReference type="RefSeq" id="WP_150354351.1">
    <property type="nucleotide sequence ID" value="NZ_RZNZ01000015.1"/>
</dbReference>
<feature type="domain" description="Response regulatory" evidence="6">
    <location>
        <begin position="9"/>
        <end position="128"/>
    </location>
</feature>
<organism evidence="9 10">
    <name type="scientific">Bifidobacterium vespertilionis</name>
    <dbReference type="NCBI Taxonomy" id="2562524"/>
    <lineage>
        <taxon>Bacteria</taxon>
        <taxon>Bacillati</taxon>
        <taxon>Actinomycetota</taxon>
        <taxon>Actinomycetes</taxon>
        <taxon>Bifidobacteriales</taxon>
        <taxon>Bifidobacteriaceae</taxon>
        <taxon>Bifidobacterium</taxon>
    </lineage>
</organism>
<dbReference type="GO" id="GO:0006355">
    <property type="term" value="P:regulation of DNA-templated transcription"/>
    <property type="evidence" value="ECO:0007669"/>
    <property type="project" value="InterPro"/>
</dbReference>
<evidence type="ECO:0000256" key="4">
    <source>
        <dbReference type="PROSITE-ProRule" id="PRU00169"/>
    </source>
</evidence>
<dbReference type="PROSITE" id="PS50110">
    <property type="entry name" value="RESPONSE_REGULATORY"/>
    <property type="match status" value="1"/>
</dbReference>
<evidence type="ECO:0000259" key="7">
    <source>
        <dbReference type="PROSITE" id="PS51755"/>
    </source>
</evidence>
<evidence type="ECO:0000313" key="8">
    <source>
        <dbReference type="EMBL" id="KAA8818402.1"/>
    </source>
</evidence>
<keyword evidence="1 4" id="KW-0597">Phosphoprotein</keyword>
<reference evidence="10 11" key="1">
    <citation type="journal article" date="2019" name="Syst. Appl. Microbiol.">
        <title>Characterization of Bifidobacterium species in feaces of the Egyptian fruit bat: Description of B. vespertilionis sp. nov. and B. rousetti sp. nov.</title>
        <authorList>
            <person name="Modesto M."/>
            <person name="Satti M."/>
            <person name="Watanabe K."/>
            <person name="Puglisi E."/>
            <person name="Morelli L."/>
            <person name="Huang C.-H."/>
            <person name="Liou J.-S."/>
            <person name="Miyashita M."/>
            <person name="Tamura T."/>
            <person name="Saito S."/>
            <person name="Mori K."/>
            <person name="Huang L."/>
            <person name="Sciavilla P."/>
            <person name="Sandri C."/>
            <person name="Spiezio C."/>
            <person name="Vitali F."/>
            <person name="Cavalieri D."/>
            <person name="Perpetuini G."/>
            <person name="Tofalo R."/>
            <person name="Bonetti A."/>
            <person name="Arita M."/>
            <person name="Mattarelli P."/>
        </authorList>
    </citation>
    <scope>NUCLEOTIDE SEQUENCE [LARGE SCALE GENOMIC DNA]</scope>
    <source>
        <strain evidence="8 11">RST16</strain>
        <strain evidence="9 10">RST8</strain>
    </source>
</reference>
<accession>A0A5J5E1R6</accession>
<dbReference type="InterPro" id="IPR001867">
    <property type="entry name" value="OmpR/PhoB-type_DNA-bd"/>
</dbReference>
<keyword evidence="2" id="KW-0902">Two-component regulatory system</keyword>
<dbReference type="FunFam" id="1.10.10.10:FF:000018">
    <property type="entry name" value="DNA-binding response regulator ResD"/>
    <property type="match status" value="1"/>
</dbReference>
<dbReference type="AlphaFoldDB" id="A0A5J5E1R6"/>
<dbReference type="EMBL" id="RZNZ01000015">
    <property type="protein sequence ID" value="KAA8818402.1"/>
    <property type="molecule type" value="Genomic_DNA"/>
</dbReference>
<sequence>MSGTAGGPRVLVIEDDADINEVVCAHLARRGYDATAARSGTEARAILKDMGTGEARFDAIVTDLMLPGVPGEALVAQLRAAGEGVPIIVISARAEVDDRVALLAMGADDYLVKPFDLNELTARIEAQLRARGYGRRGVADGDTTGAAGHDAGGDGNGRHVLTAGRWTIDEDAHTFAVDGEPVALTNLEFAIVALLAEHPNTVFTKQQLYELCWGEAWAGDDNTVTAHISKVRAKLKPTGTDGYVATVWGIGVRLKA</sequence>
<evidence type="ECO:0000313" key="10">
    <source>
        <dbReference type="Proteomes" id="UP000345527"/>
    </source>
</evidence>
<dbReference type="InterPro" id="IPR011006">
    <property type="entry name" value="CheY-like_superfamily"/>
</dbReference>
<gene>
    <name evidence="9" type="ORF">EM848_07705</name>
    <name evidence="8" type="ORF">EMO90_10025</name>
</gene>
<keyword evidence="3 5" id="KW-0238">DNA-binding</keyword>
<dbReference type="GO" id="GO:0000156">
    <property type="term" value="F:phosphorelay response regulator activity"/>
    <property type="evidence" value="ECO:0007669"/>
    <property type="project" value="TreeGrafter"/>
</dbReference>
<dbReference type="GO" id="GO:0000976">
    <property type="term" value="F:transcription cis-regulatory region binding"/>
    <property type="evidence" value="ECO:0007669"/>
    <property type="project" value="TreeGrafter"/>
</dbReference>
<dbReference type="Gene3D" id="1.10.10.10">
    <property type="entry name" value="Winged helix-like DNA-binding domain superfamily/Winged helix DNA-binding domain"/>
    <property type="match status" value="1"/>
</dbReference>
<dbReference type="GO" id="GO:0005829">
    <property type="term" value="C:cytosol"/>
    <property type="evidence" value="ECO:0007669"/>
    <property type="project" value="TreeGrafter"/>
</dbReference>
<dbReference type="InterPro" id="IPR036388">
    <property type="entry name" value="WH-like_DNA-bd_sf"/>
</dbReference>
<dbReference type="SMART" id="SM00448">
    <property type="entry name" value="REC"/>
    <property type="match status" value="1"/>
</dbReference>
<dbReference type="SMART" id="SM00862">
    <property type="entry name" value="Trans_reg_C"/>
    <property type="match status" value="1"/>
</dbReference>
<evidence type="ECO:0000313" key="11">
    <source>
        <dbReference type="Proteomes" id="UP000374630"/>
    </source>
</evidence>
<dbReference type="InterPro" id="IPR039420">
    <property type="entry name" value="WalR-like"/>
</dbReference>
<dbReference type="PROSITE" id="PS51755">
    <property type="entry name" value="OMPR_PHOB"/>
    <property type="match status" value="1"/>
</dbReference>
<dbReference type="EMBL" id="RZOA01000014">
    <property type="protein sequence ID" value="KAA8822882.1"/>
    <property type="molecule type" value="Genomic_DNA"/>
</dbReference>
<evidence type="ECO:0000256" key="1">
    <source>
        <dbReference type="ARBA" id="ARBA00022553"/>
    </source>
</evidence>
<dbReference type="CDD" id="cd00383">
    <property type="entry name" value="trans_reg_C"/>
    <property type="match status" value="1"/>
</dbReference>
<dbReference type="SUPFAM" id="SSF52172">
    <property type="entry name" value="CheY-like"/>
    <property type="match status" value="1"/>
</dbReference>
<dbReference type="Gene3D" id="3.40.50.2300">
    <property type="match status" value="1"/>
</dbReference>
<dbReference type="GO" id="GO:0032993">
    <property type="term" value="C:protein-DNA complex"/>
    <property type="evidence" value="ECO:0007669"/>
    <property type="project" value="TreeGrafter"/>
</dbReference>